<evidence type="ECO:0000313" key="1">
    <source>
        <dbReference type="EMBL" id="KGM89675.1"/>
    </source>
</evidence>
<proteinExistence type="predicted"/>
<dbReference type="Gene3D" id="1.10.30.50">
    <property type="match status" value="1"/>
</dbReference>
<dbReference type="AlphaFoldDB" id="A0A0A0HQV0"/>
<accession>A0A0A0HQV0</accession>
<reference evidence="1 2" key="1">
    <citation type="submission" date="2013-01" db="EMBL/GenBank/DDBJ databases">
        <authorList>
            <person name="Fiebig A."/>
            <person name="Goeker M."/>
            <person name="Klenk H.-P.P."/>
        </authorList>
    </citation>
    <scope>NUCLEOTIDE SEQUENCE [LARGE SCALE GENOMIC DNA]</scope>
    <source>
        <strain evidence="1 2">DSM 17069</strain>
    </source>
</reference>
<dbReference type="eggNOG" id="COG1403">
    <property type="taxonomic scope" value="Bacteria"/>
</dbReference>
<dbReference type="Proteomes" id="UP000030021">
    <property type="component" value="Unassembled WGS sequence"/>
</dbReference>
<name>A0A0A0HQV0_9RHOB</name>
<sequence length="260" mass="29554">MRYVNLDQLKLPDGWQARANAAIENDPGKINDYSDVWRTLKQPLMELSHDKCYYCEIIQERSDGAVDHFRPKSKYPWSAFSPSNYRFACTFCNSIRIDKESSKTGGKGDNFPLLDDAKRATCCEEEVNEGPILLDPCKPDEPGLIDFDETGKPIPTYSEQMHAGRYKRANESIRLYHLDHADLVDKRKTLALSIKRKIDAADRLFPHTESGNVDIDISFSDHVRSLANSISESAELSAFARKIMAGHRDVLWVENLLRSA</sequence>
<organism evidence="1 2">
    <name type="scientific">Roseovarius mucosus DSM 17069</name>
    <dbReference type="NCBI Taxonomy" id="1288298"/>
    <lineage>
        <taxon>Bacteria</taxon>
        <taxon>Pseudomonadati</taxon>
        <taxon>Pseudomonadota</taxon>
        <taxon>Alphaproteobacteria</taxon>
        <taxon>Rhodobacterales</taxon>
        <taxon>Roseobacteraceae</taxon>
        <taxon>Roseovarius</taxon>
    </lineage>
</organism>
<dbReference type="HOGENOM" id="CLU_071576_1_0_5"/>
<protein>
    <recommendedName>
        <fullName evidence="3">TIGR02646 family protein</fullName>
    </recommendedName>
</protein>
<dbReference type="EMBL" id="AONH01000001">
    <property type="protein sequence ID" value="KGM89675.1"/>
    <property type="molecule type" value="Genomic_DNA"/>
</dbReference>
<dbReference type="OrthoDB" id="5422822at2"/>
<dbReference type="RefSeq" id="WP_075571774.1">
    <property type="nucleotide sequence ID" value="NZ_KN293991.1"/>
</dbReference>
<evidence type="ECO:0000313" key="2">
    <source>
        <dbReference type="Proteomes" id="UP000030021"/>
    </source>
</evidence>
<gene>
    <name evidence="1" type="ORF">rosmuc_00269</name>
</gene>
<evidence type="ECO:0008006" key="3">
    <source>
        <dbReference type="Google" id="ProtNLM"/>
    </source>
</evidence>
<comment type="caution">
    <text evidence="1">The sequence shown here is derived from an EMBL/GenBank/DDBJ whole genome shotgun (WGS) entry which is preliminary data.</text>
</comment>